<dbReference type="RefSeq" id="WP_336586140.1">
    <property type="nucleotide sequence ID" value="NZ_JBBAXC010000004.1"/>
</dbReference>
<keyword evidence="2" id="KW-1185">Reference proteome</keyword>
<accession>A0ABU8HBV9</accession>
<protein>
    <submittedName>
        <fullName evidence="1">Uncharacterized protein</fullName>
    </submittedName>
</protein>
<dbReference type="EMBL" id="JBBAXC010000004">
    <property type="protein sequence ID" value="MEI5906706.1"/>
    <property type="molecule type" value="Genomic_DNA"/>
</dbReference>
<comment type="caution">
    <text evidence="1">The sequence shown here is derived from an EMBL/GenBank/DDBJ whole genome shotgun (WGS) entry which is preliminary data.</text>
</comment>
<proteinExistence type="predicted"/>
<evidence type="ECO:0000313" key="1">
    <source>
        <dbReference type="EMBL" id="MEI5906706.1"/>
    </source>
</evidence>
<gene>
    <name evidence="1" type="ORF">WAK64_06495</name>
</gene>
<dbReference type="Proteomes" id="UP001312865">
    <property type="component" value="Unassembled WGS sequence"/>
</dbReference>
<reference evidence="1 2" key="1">
    <citation type="journal article" date="2018" name="J. Microbiol.">
        <title>Bacillus spongiae sp. nov., isolated from sponge of Jeju Island.</title>
        <authorList>
            <person name="Lee G.E."/>
            <person name="Im W.T."/>
            <person name="Park J.S."/>
        </authorList>
    </citation>
    <scope>NUCLEOTIDE SEQUENCE [LARGE SCALE GENOMIC DNA]</scope>
    <source>
        <strain evidence="1 2">135PIL107-10</strain>
    </source>
</reference>
<evidence type="ECO:0000313" key="2">
    <source>
        <dbReference type="Proteomes" id="UP001312865"/>
    </source>
</evidence>
<sequence length="48" mass="5633">MVICMGRYFSFPYIPMEMVKFNHSIGHELALIEDSLFDQQEHLVTSLN</sequence>
<organism evidence="1 2">
    <name type="scientific">Bacillus spongiae</name>
    <dbReference type="NCBI Taxonomy" id="2683610"/>
    <lineage>
        <taxon>Bacteria</taxon>
        <taxon>Bacillati</taxon>
        <taxon>Bacillota</taxon>
        <taxon>Bacilli</taxon>
        <taxon>Bacillales</taxon>
        <taxon>Bacillaceae</taxon>
        <taxon>Bacillus</taxon>
    </lineage>
</organism>
<name>A0ABU8HBV9_9BACI</name>